<protein>
    <submittedName>
        <fullName evidence="2">Uncharacterized protein</fullName>
    </submittedName>
</protein>
<evidence type="ECO:0000313" key="2">
    <source>
        <dbReference type="EMBL" id="QCC86119.1"/>
    </source>
</evidence>
<gene>
    <name evidence="2" type="ORF">DDIC_09590</name>
</gene>
<proteinExistence type="predicted"/>
<feature type="region of interest" description="Disordered" evidence="1">
    <location>
        <begin position="84"/>
        <end position="105"/>
    </location>
</feature>
<dbReference type="OrthoDB" id="5456342at2"/>
<dbReference type="RefSeq" id="WP_136400230.1">
    <property type="nucleotide sequence ID" value="NZ_CP036295.1"/>
</dbReference>
<dbReference type="AlphaFoldDB" id="A0A4P7UJ32"/>
<accession>A0A4P7UJ32</accession>
<dbReference type="Proteomes" id="UP000297065">
    <property type="component" value="Chromosome"/>
</dbReference>
<dbReference type="EMBL" id="CP036295">
    <property type="protein sequence ID" value="QCC86119.1"/>
    <property type="molecule type" value="Genomic_DNA"/>
</dbReference>
<organism evidence="2 3">
    <name type="scientific">Desulfovibrio desulfuricans</name>
    <dbReference type="NCBI Taxonomy" id="876"/>
    <lineage>
        <taxon>Bacteria</taxon>
        <taxon>Pseudomonadati</taxon>
        <taxon>Thermodesulfobacteriota</taxon>
        <taxon>Desulfovibrionia</taxon>
        <taxon>Desulfovibrionales</taxon>
        <taxon>Desulfovibrionaceae</taxon>
        <taxon>Desulfovibrio</taxon>
    </lineage>
</organism>
<feature type="region of interest" description="Disordered" evidence="1">
    <location>
        <begin position="384"/>
        <end position="491"/>
    </location>
</feature>
<evidence type="ECO:0000256" key="1">
    <source>
        <dbReference type="SAM" id="MobiDB-lite"/>
    </source>
</evidence>
<evidence type="ECO:0000313" key="3">
    <source>
        <dbReference type="Proteomes" id="UP000297065"/>
    </source>
</evidence>
<reference evidence="2 3" key="1">
    <citation type="submission" date="2019-02" db="EMBL/GenBank/DDBJ databases">
        <title>Complete Genome Sequence of Desulfovibrio desulfuricans IC1, a Sulfonate Utilizing Anaerobe.</title>
        <authorList>
            <person name="Day L.A."/>
            <person name="De Leon K.B."/>
            <person name="Wall J.D."/>
        </authorList>
    </citation>
    <scope>NUCLEOTIDE SEQUENCE [LARGE SCALE GENOMIC DNA]</scope>
    <source>
        <strain evidence="2 3">IC1</strain>
    </source>
</reference>
<feature type="compositionally biased region" description="Low complexity" evidence="1">
    <location>
        <begin position="419"/>
        <end position="435"/>
    </location>
</feature>
<name>A0A4P7UJ32_DESDE</name>
<sequence length="491" mass="50888">MKLEKKTLNVPDIMNMPKPAPARAGARKAVVLALLAVILVSGAAIWLTRDKSTRDQWREKAADVIDNATSGTLLAGVGDVLRDGPPPPPVSVVSPPTSPGTLAGQTVQGSVAAPVDGSAAGQFGQQGGVQMPQKVTEDSHVRLEFVEDLAAFIVARFKPGPQSGTLNLSVQALNQRYGVKLAGTSDGKGGRDALLRYAFQPTMLRGLYSLYADRFLDAVNRDAAAKGFTPEQVRQLHMTMAGRFVLLAGALEGVASVPNLAARMREEDKASQVAVDINAQMAEAVFAVDQLRENNASGSQISTAQMRVDGLSARYRRALEERAAHQRTLVAAIRQGGGQALDDDSLLFVAQWVDRRLHADPQALAAVQASAGVLRDLARRSAQTATGAPFSQGGGSAAPQGMQQGTHLTAPPAAPPAGSPAASQSAPQSMPQSAPLGAGQTGAQVQTAPALTPPANSAPALTAPQAVPALPAENRQNGALRAPAARTGGQQ</sequence>